<dbReference type="InterPro" id="IPR029063">
    <property type="entry name" value="SAM-dependent_MTases_sf"/>
</dbReference>
<evidence type="ECO:0000313" key="2">
    <source>
        <dbReference type="EMBL" id="KAK9915284.1"/>
    </source>
</evidence>
<dbReference type="PANTHER" id="PTHR37211">
    <property type="entry name" value="EXPRESSED PROTEIN"/>
    <property type="match status" value="1"/>
</dbReference>
<feature type="region of interest" description="Disordered" evidence="1">
    <location>
        <begin position="163"/>
        <end position="214"/>
    </location>
</feature>
<evidence type="ECO:0000256" key="1">
    <source>
        <dbReference type="SAM" id="MobiDB-lite"/>
    </source>
</evidence>
<dbReference type="Gene3D" id="3.40.50.150">
    <property type="entry name" value="Vaccinia Virus protein VP39"/>
    <property type="match status" value="1"/>
</dbReference>
<dbReference type="EMBL" id="JALJOT010000005">
    <property type="protein sequence ID" value="KAK9915284.1"/>
    <property type="molecule type" value="Genomic_DNA"/>
</dbReference>
<accession>A0ABR2YUR5</accession>
<dbReference type="SUPFAM" id="SSF53335">
    <property type="entry name" value="S-adenosyl-L-methionine-dependent methyltransferases"/>
    <property type="match status" value="1"/>
</dbReference>
<reference evidence="2 3" key="1">
    <citation type="journal article" date="2024" name="Nat. Commun.">
        <title>Phylogenomics reveals the evolutionary origins of lichenization in chlorophyte algae.</title>
        <authorList>
            <person name="Puginier C."/>
            <person name="Libourel C."/>
            <person name="Otte J."/>
            <person name="Skaloud P."/>
            <person name="Haon M."/>
            <person name="Grisel S."/>
            <person name="Petersen M."/>
            <person name="Berrin J.G."/>
            <person name="Delaux P.M."/>
            <person name="Dal Grande F."/>
            <person name="Keller J."/>
        </authorList>
    </citation>
    <scope>NUCLEOTIDE SEQUENCE [LARGE SCALE GENOMIC DNA]</scope>
    <source>
        <strain evidence="2 3">SAG 216-7</strain>
    </source>
</reference>
<feature type="compositionally biased region" description="Basic and acidic residues" evidence="1">
    <location>
        <begin position="183"/>
        <end position="201"/>
    </location>
</feature>
<dbReference type="Proteomes" id="UP001491310">
    <property type="component" value="Unassembled WGS sequence"/>
</dbReference>
<sequence>MGKKKIQYDGGHYSRGAYTAHELRPASAGPGEYGGLERHALYESAVQSPQGDISYLLRFYKLYVGMQVPEHLREDFCGTALISATWCRGDVRRTAIGLDIDRQALQWGLTHNGDGLVDEPRPRLSLFQGDVRHPMWAAEVVNSVADAPTDATQALARMRVTAEGGADLDPPVDDTVNGSAAQRDSRGESAAQHESRQHVSEGDDEDEADGDGGSCAAKPVDISCALNFSVCLLHLRSDVVRYFRHARQAMNPQGGIFVMDLLGGHAAESTVSIPRHNEVTGAHFVWEQEGYNPCTRHIRCYIHLKDPATRKVLRRAFRYDWRLWTIPELAEMLEEAGFDGMRAWLRPMKEGLDDESEEGSCSSESSGDEEADFVEYTSKAFDSKEMDVLSKGWTAFIVGIVAP</sequence>
<protein>
    <recommendedName>
        <fullName evidence="4">S-adenosyl-L-methionine-dependent methyltransferase</fullName>
    </recommendedName>
</protein>
<evidence type="ECO:0000313" key="3">
    <source>
        <dbReference type="Proteomes" id="UP001491310"/>
    </source>
</evidence>
<organism evidence="2 3">
    <name type="scientific">Coccomyxa subellipsoidea</name>
    <dbReference type="NCBI Taxonomy" id="248742"/>
    <lineage>
        <taxon>Eukaryota</taxon>
        <taxon>Viridiplantae</taxon>
        <taxon>Chlorophyta</taxon>
        <taxon>core chlorophytes</taxon>
        <taxon>Trebouxiophyceae</taxon>
        <taxon>Trebouxiophyceae incertae sedis</taxon>
        <taxon>Coccomyxaceae</taxon>
        <taxon>Coccomyxa</taxon>
    </lineage>
</organism>
<dbReference type="PANTHER" id="PTHR37211:SF1">
    <property type="entry name" value="EXPRESSED PROTEIN"/>
    <property type="match status" value="1"/>
</dbReference>
<gene>
    <name evidence="2" type="ORF">WJX75_007111</name>
</gene>
<name>A0ABR2YUR5_9CHLO</name>
<comment type="caution">
    <text evidence="2">The sequence shown here is derived from an EMBL/GenBank/DDBJ whole genome shotgun (WGS) entry which is preliminary data.</text>
</comment>
<proteinExistence type="predicted"/>
<evidence type="ECO:0008006" key="4">
    <source>
        <dbReference type="Google" id="ProtNLM"/>
    </source>
</evidence>
<keyword evidence="3" id="KW-1185">Reference proteome</keyword>